<feature type="domain" description="Glycosyltransferase 2-like" evidence="2">
    <location>
        <begin position="5"/>
        <end position="165"/>
    </location>
</feature>
<dbReference type="InterPro" id="IPR001173">
    <property type="entry name" value="Glyco_trans_2-like"/>
</dbReference>
<dbReference type="CDD" id="cd04179">
    <property type="entry name" value="DPM_DPG-synthase_like"/>
    <property type="match status" value="1"/>
</dbReference>
<dbReference type="Gene3D" id="3.90.550.10">
    <property type="entry name" value="Spore Coat Polysaccharide Biosynthesis Protein SpsA, Chain A"/>
    <property type="match status" value="1"/>
</dbReference>
<comment type="caution">
    <text evidence="3">The sequence shown here is derived from an EMBL/GenBank/DDBJ whole genome shotgun (WGS) entry which is preliminary data.</text>
</comment>
<sequence>MKLLVIIPAYNEEESIGLVIKEIPRQIEGVNKVEVLVIDDGSVDKTVQLAKGAGADYVFSNKTNRGLSFSFKRGLEEALKLGADIIVNTDADFQYDQSEIVKLIQPILQDKADLVFGDRQIKKIDHMSLKNKYGNIIGSFFLRLITGSNIIDASSGFRAFSKKSAMQFSIFSDHTYTHETIIQAVDKRMRLAQIPVTFRKRQTGQSRLIRGFFKHIERSLLVIVKVVLIYKPLKVFFILGGVNFLLGILIGLRYLYFFFIGGAGGHIQSLILASILISIGVIIIVMGLLADLINTNRKIIEEILLRLRKKDYQKKNYKRDNQKE</sequence>
<keyword evidence="1" id="KW-0812">Transmembrane</keyword>
<protein>
    <recommendedName>
        <fullName evidence="2">Glycosyltransferase 2-like domain-containing protein</fullName>
    </recommendedName>
</protein>
<dbReference type="Pfam" id="PF00535">
    <property type="entry name" value="Glycos_transf_2"/>
    <property type="match status" value="1"/>
</dbReference>
<organism evidence="3 4">
    <name type="scientific">Candidatus Portnoybacteria bacterium RIFCSPHIGHO2_12_FULL_38_9</name>
    <dbReference type="NCBI Taxonomy" id="1801997"/>
    <lineage>
        <taxon>Bacteria</taxon>
        <taxon>Candidatus Portnoyibacteriota</taxon>
    </lineage>
</organism>
<keyword evidence="1" id="KW-0472">Membrane</keyword>
<dbReference type="SUPFAM" id="SSF53448">
    <property type="entry name" value="Nucleotide-diphospho-sugar transferases"/>
    <property type="match status" value="1"/>
</dbReference>
<name>A0A1G2FGD2_9BACT</name>
<proteinExistence type="predicted"/>
<accession>A0A1G2FGD2</accession>
<dbReference type="Proteomes" id="UP000177061">
    <property type="component" value="Unassembled WGS sequence"/>
</dbReference>
<gene>
    <name evidence="3" type="ORF">A3J64_01165</name>
</gene>
<evidence type="ECO:0000256" key="1">
    <source>
        <dbReference type="SAM" id="Phobius"/>
    </source>
</evidence>
<dbReference type="InterPro" id="IPR029044">
    <property type="entry name" value="Nucleotide-diphossugar_trans"/>
</dbReference>
<dbReference type="InterPro" id="IPR050256">
    <property type="entry name" value="Glycosyltransferase_2"/>
</dbReference>
<evidence type="ECO:0000313" key="3">
    <source>
        <dbReference type="EMBL" id="OGZ37106.1"/>
    </source>
</evidence>
<dbReference type="STRING" id="1801997.A3J64_01165"/>
<keyword evidence="1" id="KW-1133">Transmembrane helix</keyword>
<feature type="transmembrane region" description="Helical" evidence="1">
    <location>
        <begin position="269"/>
        <end position="290"/>
    </location>
</feature>
<dbReference type="PANTHER" id="PTHR48090:SF7">
    <property type="entry name" value="RFBJ PROTEIN"/>
    <property type="match status" value="1"/>
</dbReference>
<evidence type="ECO:0000259" key="2">
    <source>
        <dbReference type="Pfam" id="PF00535"/>
    </source>
</evidence>
<dbReference type="AlphaFoldDB" id="A0A1G2FGD2"/>
<evidence type="ECO:0000313" key="4">
    <source>
        <dbReference type="Proteomes" id="UP000177061"/>
    </source>
</evidence>
<dbReference type="EMBL" id="MHNB01000015">
    <property type="protein sequence ID" value="OGZ37106.1"/>
    <property type="molecule type" value="Genomic_DNA"/>
</dbReference>
<reference evidence="3 4" key="1">
    <citation type="journal article" date="2016" name="Nat. Commun.">
        <title>Thousands of microbial genomes shed light on interconnected biogeochemical processes in an aquifer system.</title>
        <authorList>
            <person name="Anantharaman K."/>
            <person name="Brown C.T."/>
            <person name="Hug L.A."/>
            <person name="Sharon I."/>
            <person name="Castelle C.J."/>
            <person name="Probst A.J."/>
            <person name="Thomas B.C."/>
            <person name="Singh A."/>
            <person name="Wilkins M.J."/>
            <person name="Karaoz U."/>
            <person name="Brodie E.L."/>
            <person name="Williams K.H."/>
            <person name="Hubbard S.S."/>
            <person name="Banfield J.F."/>
        </authorList>
    </citation>
    <scope>NUCLEOTIDE SEQUENCE [LARGE SCALE GENOMIC DNA]</scope>
</reference>
<feature type="transmembrane region" description="Helical" evidence="1">
    <location>
        <begin position="235"/>
        <end position="257"/>
    </location>
</feature>
<dbReference type="PANTHER" id="PTHR48090">
    <property type="entry name" value="UNDECAPRENYL-PHOSPHATE 4-DEOXY-4-FORMAMIDO-L-ARABINOSE TRANSFERASE-RELATED"/>
    <property type="match status" value="1"/>
</dbReference>